<organism evidence="2 3">
    <name type="scientific">Chlorobium phaeovibrioides</name>
    <dbReference type="NCBI Taxonomy" id="1094"/>
    <lineage>
        <taxon>Bacteria</taxon>
        <taxon>Pseudomonadati</taxon>
        <taxon>Chlorobiota</taxon>
        <taxon>Chlorobiia</taxon>
        <taxon>Chlorobiales</taxon>
        <taxon>Chlorobiaceae</taxon>
        <taxon>Chlorobium/Pelodictyon group</taxon>
        <taxon>Chlorobium</taxon>
    </lineage>
</organism>
<feature type="transmembrane region" description="Helical" evidence="1">
    <location>
        <begin position="204"/>
        <end position="225"/>
    </location>
</feature>
<dbReference type="EMBL" id="RXYK01000012">
    <property type="protein sequence ID" value="RTY36799.1"/>
    <property type="molecule type" value="Genomic_DNA"/>
</dbReference>
<name>A0A3S0N9P1_CHLPH</name>
<feature type="transmembrane region" description="Helical" evidence="1">
    <location>
        <begin position="162"/>
        <end position="192"/>
    </location>
</feature>
<keyword evidence="1" id="KW-1133">Transmembrane helix</keyword>
<dbReference type="AlphaFoldDB" id="A0A3S0N9P1"/>
<dbReference type="RefSeq" id="WP_126384812.1">
    <property type="nucleotide sequence ID" value="NZ_RXYK01000012.1"/>
</dbReference>
<feature type="transmembrane region" description="Helical" evidence="1">
    <location>
        <begin position="294"/>
        <end position="312"/>
    </location>
</feature>
<proteinExistence type="predicted"/>
<evidence type="ECO:0000313" key="2">
    <source>
        <dbReference type="EMBL" id="RTY36799.1"/>
    </source>
</evidence>
<feature type="transmembrane region" description="Helical" evidence="1">
    <location>
        <begin position="7"/>
        <end position="26"/>
    </location>
</feature>
<protein>
    <recommendedName>
        <fullName evidence="4">Glycosyltransferase RgtA/B/C/D-like domain-containing protein</fullName>
    </recommendedName>
</protein>
<evidence type="ECO:0000313" key="3">
    <source>
        <dbReference type="Proteomes" id="UP000279908"/>
    </source>
</evidence>
<reference evidence="2 3" key="1">
    <citation type="submission" date="2018-12" db="EMBL/GenBank/DDBJ databases">
        <authorList>
            <person name="Lunina O.N."/>
            <person name="Grouzdev D.S."/>
            <person name="Gorlenko V.M."/>
            <person name="Savvichev A.S."/>
        </authorList>
    </citation>
    <scope>NUCLEOTIDE SEQUENCE [LARGE SCALE GENOMIC DNA]</scope>
    <source>
        <strain evidence="2 3">BrKhr-17</strain>
    </source>
</reference>
<dbReference type="Proteomes" id="UP000279908">
    <property type="component" value="Unassembled WGS sequence"/>
</dbReference>
<feature type="transmembrane region" description="Helical" evidence="1">
    <location>
        <begin position="270"/>
        <end position="287"/>
    </location>
</feature>
<feature type="transmembrane region" description="Helical" evidence="1">
    <location>
        <begin position="135"/>
        <end position="156"/>
    </location>
</feature>
<accession>A0A3S0N9P1</accession>
<keyword evidence="1" id="KW-0472">Membrane</keyword>
<evidence type="ECO:0008006" key="4">
    <source>
        <dbReference type="Google" id="ProtNLM"/>
    </source>
</evidence>
<comment type="caution">
    <text evidence="2">The sequence shown here is derived from an EMBL/GenBank/DDBJ whole genome shotgun (WGS) entry which is preliminary data.</text>
</comment>
<gene>
    <name evidence="2" type="ORF">EKD02_07595</name>
</gene>
<evidence type="ECO:0000256" key="1">
    <source>
        <dbReference type="SAM" id="Phobius"/>
    </source>
</evidence>
<keyword evidence="1" id="KW-0812">Transmembrane</keyword>
<feature type="transmembrane region" description="Helical" evidence="1">
    <location>
        <begin position="89"/>
        <end position="106"/>
    </location>
</feature>
<sequence>MKNKITISGALLFFLLVQWYGIYFMLYNHPGPLGLNDSAFYIQEIDFFREFPLSSPSLAPSNINKILHPYIFGLLASLMGISTTSMFHLNFYIGIFLMGLTITSLVKKIDSSALFTVIALLLFAFHEGKGSYHGFFWVVPSFYAIMLFLLTARAVFYSKHHYIYGLPLLALLLVTHSTGIYLGSLIVVAILLHETLFKRNLPGIKKLVAFLLAVSVIFIGSEYLYQQHILPASFTSSFNSYRKVEFQNLMPATALNDILETIGRHDFSKYFYGLYTPLVVYGLYWIWKEKKYPLLSLFMAALIGQILISPLSNYTYRFFYPLEILTWIVIAYGLSKLLQPREWSTAGITAKTSRWALVVLSSLFLYNTIHQKAAHNFYFKFYNPLFLEAKAFTDYLDNNQDKKLAMYVKHPGVYKGLQQSGMDFAYHFNPSGKNIARDPESWLVIGENLRLYEANNGGFRALLPKDGALHIKTPALLPGRYRIELIDTELPGTDGISISADGVTLSDWQEDSYAVRFPEKGMYPPIMPPWYWFPDTTWPLHNRPMRKTNIVRESRKHSIDFTLHEPTASLMLRNSGETRYLAGMIQLTNLDTGLAQVIDFYWGDETTLKEGISLVYGDKELPLLWTDPNGAPGRAYLFQMKKAFKDAKAFTYYGKSGEL</sequence>